<comment type="caution">
    <text evidence="4">The sequence shown here is derived from an EMBL/GenBank/DDBJ whole genome shotgun (WGS) entry which is preliminary data.</text>
</comment>
<proteinExistence type="predicted"/>
<dbReference type="Pfam" id="PF05433">
    <property type="entry name" value="Rick_17kDa_Anti"/>
    <property type="match status" value="1"/>
</dbReference>
<evidence type="ECO:0000313" key="5">
    <source>
        <dbReference type="Proteomes" id="UP001595555"/>
    </source>
</evidence>
<dbReference type="RefSeq" id="WP_378120073.1">
    <property type="nucleotide sequence ID" value="NZ_JBHRTF010000004.1"/>
</dbReference>
<keyword evidence="5" id="KW-1185">Reference proteome</keyword>
<evidence type="ECO:0000313" key="4">
    <source>
        <dbReference type="EMBL" id="MFC3115757.1"/>
    </source>
</evidence>
<dbReference type="Proteomes" id="UP001595555">
    <property type="component" value="Unassembled WGS sequence"/>
</dbReference>
<feature type="domain" description="Glycine zipper 2TM" evidence="3">
    <location>
        <begin position="68"/>
        <end position="108"/>
    </location>
</feature>
<sequence length="172" mass="18306">MIMGTLLGVGIATTGGAIASYQFLKEPSYAEVISSVPVTKTTKIPREECHNETVVHQKPVKDTNRIAGKVIGAVVGGALGNQVGGGNGKKVATVAGAVAGGYAGDKVQANMQAKDTYTTVEQRCKTVYDSREDITGYDVTYRLKDKESSLRLDYDPGTRIPVENGELVLNRQ</sequence>
<evidence type="ECO:0000256" key="2">
    <source>
        <dbReference type="ARBA" id="ARBA00023136"/>
    </source>
</evidence>
<dbReference type="PANTHER" id="PTHR35603">
    <property type="match status" value="1"/>
</dbReference>
<protein>
    <submittedName>
        <fullName evidence="4">Glycine zipper 2TM domain-containing protein</fullName>
    </submittedName>
</protein>
<dbReference type="InterPro" id="IPR051407">
    <property type="entry name" value="Bact_OM_lipoprot/Surf_antigen"/>
</dbReference>
<accession>A0ABV7FH10</accession>
<name>A0ABV7FH10_9GAMM</name>
<gene>
    <name evidence="4" type="ORF">ACFODX_09335</name>
</gene>
<keyword evidence="2" id="KW-0472">Membrane</keyword>
<comment type="subcellular location">
    <subcellularLocation>
        <location evidence="1">Membrane</location>
    </subcellularLocation>
</comment>
<dbReference type="InterPro" id="IPR008816">
    <property type="entry name" value="Gly_zipper_2TM_dom"/>
</dbReference>
<evidence type="ECO:0000259" key="3">
    <source>
        <dbReference type="Pfam" id="PF05433"/>
    </source>
</evidence>
<dbReference type="NCBIfam" id="NF008437">
    <property type="entry name" value="PRK11280.1"/>
    <property type="match status" value="1"/>
</dbReference>
<evidence type="ECO:0000256" key="1">
    <source>
        <dbReference type="ARBA" id="ARBA00004370"/>
    </source>
</evidence>
<dbReference type="EMBL" id="JBHRTF010000004">
    <property type="protein sequence ID" value="MFC3115757.1"/>
    <property type="molecule type" value="Genomic_DNA"/>
</dbReference>
<dbReference type="PANTHER" id="PTHR35603:SF2">
    <property type="entry name" value="OUTER MEMBRANE LIPOPROTEIN"/>
    <property type="match status" value="1"/>
</dbReference>
<organism evidence="4 5">
    <name type="scientific">Cellvibrio fontiphilus</name>
    <dbReference type="NCBI Taxonomy" id="1815559"/>
    <lineage>
        <taxon>Bacteria</taxon>
        <taxon>Pseudomonadati</taxon>
        <taxon>Pseudomonadota</taxon>
        <taxon>Gammaproteobacteria</taxon>
        <taxon>Cellvibrionales</taxon>
        <taxon>Cellvibrionaceae</taxon>
        <taxon>Cellvibrio</taxon>
    </lineage>
</organism>
<reference evidence="5" key="1">
    <citation type="journal article" date="2019" name="Int. J. Syst. Evol. Microbiol.">
        <title>The Global Catalogue of Microorganisms (GCM) 10K type strain sequencing project: providing services to taxonomists for standard genome sequencing and annotation.</title>
        <authorList>
            <consortium name="The Broad Institute Genomics Platform"/>
            <consortium name="The Broad Institute Genome Sequencing Center for Infectious Disease"/>
            <person name="Wu L."/>
            <person name="Ma J."/>
        </authorList>
    </citation>
    <scope>NUCLEOTIDE SEQUENCE [LARGE SCALE GENOMIC DNA]</scope>
    <source>
        <strain evidence="5">KCTC 52237</strain>
    </source>
</reference>